<reference evidence="2 3" key="1">
    <citation type="journal article" name="Sci. Rep.">
        <title>Genome-scale phylogenetic analyses confirm Olpidium as the closest living zoosporic fungus to the non-flagellated, terrestrial fungi.</title>
        <authorList>
            <person name="Chang Y."/>
            <person name="Rochon D."/>
            <person name="Sekimoto S."/>
            <person name="Wang Y."/>
            <person name="Chovatia M."/>
            <person name="Sandor L."/>
            <person name="Salamov A."/>
            <person name="Grigoriev I.V."/>
            <person name="Stajich J.E."/>
            <person name="Spatafora J.W."/>
        </authorList>
    </citation>
    <scope>NUCLEOTIDE SEQUENCE [LARGE SCALE GENOMIC DNA]</scope>
    <source>
        <strain evidence="2">S191</strain>
    </source>
</reference>
<feature type="compositionally biased region" description="Low complexity" evidence="1">
    <location>
        <begin position="150"/>
        <end position="164"/>
    </location>
</feature>
<feature type="non-terminal residue" evidence="2">
    <location>
        <position position="374"/>
    </location>
</feature>
<dbReference type="EMBL" id="JAEFCI010001344">
    <property type="protein sequence ID" value="KAG5462969.1"/>
    <property type="molecule type" value="Genomic_DNA"/>
</dbReference>
<dbReference type="AlphaFoldDB" id="A0A8H8DLI7"/>
<name>A0A8H8DLI7_9FUNG</name>
<comment type="caution">
    <text evidence="2">The sequence shown here is derived from an EMBL/GenBank/DDBJ whole genome shotgun (WGS) entry which is preliminary data.</text>
</comment>
<organism evidence="2 3">
    <name type="scientific">Olpidium bornovanus</name>
    <dbReference type="NCBI Taxonomy" id="278681"/>
    <lineage>
        <taxon>Eukaryota</taxon>
        <taxon>Fungi</taxon>
        <taxon>Fungi incertae sedis</taxon>
        <taxon>Olpidiomycota</taxon>
        <taxon>Olpidiomycotina</taxon>
        <taxon>Olpidiomycetes</taxon>
        <taxon>Olpidiales</taxon>
        <taxon>Olpidiaceae</taxon>
        <taxon>Olpidium</taxon>
    </lineage>
</organism>
<protein>
    <submittedName>
        <fullName evidence="2">Uncharacterized protein</fullName>
    </submittedName>
</protein>
<feature type="region of interest" description="Disordered" evidence="1">
    <location>
        <begin position="96"/>
        <end position="198"/>
    </location>
</feature>
<keyword evidence="3" id="KW-1185">Reference proteome</keyword>
<proteinExistence type="predicted"/>
<evidence type="ECO:0000313" key="2">
    <source>
        <dbReference type="EMBL" id="KAG5462969.1"/>
    </source>
</evidence>
<accession>A0A8H8DLI7</accession>
<dbReference type="Proteomes" id="UP000673691">
    <property type="component" value="Unassembled WGS sequence"/>
</dbReference>
<gene>
    <name evidence="2" type="ORF">BJ554DRAFT_2586</name>
</gene>
<sequence>MAVGPSSLLLLIGRRTCPARRSPALAAVEWSGRGAAASVTARHFLLSPVAAARSSRWYHQLHLRGQHASGHRLVCAGSSSRWPRCQKRFFKSGAGSNARRRRFATAHERRLAAGSSGLQSAEGMESKPSPVHNSPSSASVRYGMPPGAVSLLLSPCPGSSSHAGSSGGGGGYNSSNGTESLGGTAYRLKSEDPPPTATLDDLIKRHRPARFLGLDALPNISKSTISPDDNPFPKGLDDEGLGYFVHDTVKRELRALGKSLIVPATSPPPQAGVPFASSASASAHLAGKVAAAKAGARSIGDVIGDIPSASGRIVVIASPFKGGEINAEAVTLALASELNANFLAVSLADIFQRFSPTDVQRNKIEYRRQLKLSH</sequence>
<evidence type="ECO:0000313" key="3">
    <source>
        <dbReference type="Proteomes" id="UP000673691"/>
    </source>
</evidence>
<evidence type="ECO:0000256" key="1">
    <source>
        <dbReference type="SAM" id="MobiDB-lite"/>
    </source>
</evidence>